<evidence type="ECO:0000313" key="1">
    <source>
        <dbReference type="EMBL" id="KAF1930340.1"/>
    </source>
</evidence>
<reference evidence="1" key="1">
    <citation type="journal article" date="2020" name="Stud. Mycol.">
        <title>101 Dothideomycetes genomes: a test case for predicting lifestyles and emergence of pathogens.</title>
        <authorList>
            <person name="Haridas S."/>
            <person name="Albert R."/>
            <person name="Binder M."/>
            <person name="Bloem J."/>
            <person name="Labutti K."/>
            <person name="Salamov A."/>
            <person name="Andreopoulos B."/>
            <person name="Baker S."/>
            <person name="Barry K."/>
            <person name="Bills G."/>
            <person name="Bluhm B."/>
            <person name="Cannon C."/>
            <person name="Castanera R."/>
            <person name="Culley D."/>
            <person name="Daum C."/>
            <person name="Ezra D."/>
            <person name="Gonzalez J."/>
            <person name="Henrissat B."/>
            <person name="Kuo A."/>
            <person name="Liang C."/>
            <person name="Lipzen A."/>
            <person name="Lutzoni F."/>
            <person name="Magnuson J."/>
            <person name="Mondo S."/>
            <person name="Nolan M."/>
            <person name="Ohm R."/>
            <person name="Pangilinan J."/>
            <person name="Park H.-J."/>
            <person name="Ramirez L."/>
            <person name="Alfaro M."/>
            <person name="Sun H."/>
            <person name="Tritt A."/>
            <person name="Yoshinaga Y."/>
            <person name="Zwiers L.-H."/>
            <person name="Turgeon B."/>
            <person name="Goodwin S."/>
            <person name="Spatafora J."/>
            <person name="Crous P."/>
            <person name="Grigoriev I."/>
        </authorList>
    </citation>
    <scope>NUCLEOTIDE SEQUENCE</scope>
    <source>
        <strain evidence="1">CBS 183.55</strain>
    </source>
</reference>
<keyword evidence="2" id="KW-1185">Reference proteome</keyword>
<organism evidence="1 2">
    <name type="scientific">Didymella exigua CBS 183.55</name>
    <dbReference type="NCBI Taxonomy" id="1150837"/>
    <lineage>
        <taxon>Eukaryota</taxon>
        <taxon>Fungi</taxon>
        <taxon>Dikarya</taxon>
        <taxon>Ascomycota</taxon>
        <taxon>Pezizomycotina</taxon>
        <taxon>Dothideomycetes</taxon>
        <taxon>Pleosporomycetidae</taxon>
        <taxon>Pleosporales</taxon>
        <taxon>Pleosporineae</taxon>
        <taxon>Didymellaceae</taxon>
        <taxon>Didymella</taxon>
    </lineage>
</organism>
<dbReference type="Proteomes" id="UP000800082">
    <property type="component" value="Unassembled WGS sequence"/>
</dbReference>
<protein>
    <submittedName>
        <fullName evidence="1">Uncharacterized protein</fullName>
    </submittedName>
</protein>
<name>A0A6A5RSJ8_9PLEO</name>
<dbReference type="RefSeq" id="XP_033450588.1">
    <property type="nucleotide sequence ID" value="XM_033589758.1"/>
</dbReference>
<accession>A0A6A5RSJ8</accession>
<gene>
    <name evidence="1" type="ORF">M421DRAFT_371834</name>
</gene>
<evidence type="ECO:0000313" key="2">
    <source>
        <dbReference type="Proteomes" id="UP000800082"/>
    </source>
</evidence>
<dbReference type="AlphaFoldDB" id="A0A6A5RSJ8"/>
<dbReference type="EMBL" id="ML978963">
    <property type="protein sequence ID" value="KAF1930340.1"/>
    <property type="molecule type" value="Genomic_DNA"/>
</dbReference>
<proteinExistence type="predicted"/>
<dbReference type="GeneID" id="54347406"/>
<sequence>MLSCLFLSHSTRAACASSLRSLELRWRRRNLANANGLISFRPLLSSARFHLAKHSQTIETTGSTSTSTRIEDGCWKSLSY</sequence>